<proteinExistence type="predicted"/>
<accession>A0A8H3R0W9</accession>
<protein>
    <submittedName>
        <fullName evidence="1">Uncharacterized protein</fullName>
    </submittedName>
</protein>
<sequence>MNLLDDKINSLYKLCKHISDQQQKNSLLIQRLSAIDKLLKDFWNNEKNPKICETHNELFKNNGFLTKITITAFKSYYVKDSPTMHSAYISNLQYHFEFEFLMKNTDLTDVKFIGMLADAENNTYKDLLLTSCQRKFSEAAGFSCYLKKWEFDRERWKSAICFEVTNFSNTITHRIIKFQQPISSDVLEMLDVCIRFSFGFFVILALI</sequence>
<gene>
    <name evidence="1" type="ORF">RCL2_002293900</name>
</gene>
<comment type="caution">
    <text evidence="1">The sequence shown here is derived from an EMBL/GenBank/DDBJ whole genome shotgun (WGS) entry which is preliminary data.</text>
</comment>
<organism evidence="1 2">
    <name type="scientific">Rhizophagus clarus</name>
    <dbReference type="NCBI Taxonomy" id="94130"/>
    <lineage>
        <taxon>Eukaryota</taxon>
        <taxon>Fungi</taxon>
        <taxon>Fungi incertae sedis</taxon>
        <taxon>Mucoromycota</taxon>
        <taxon>Glomeromycotina</taxon>
        <taxon>Glomeromycetes</taxon>
        <taxon>Glomerales</taxon>
        <taxon>Glomeraceae</taxon>
        <taxon>Rhizophagus</taxon>
    </lineage>
</organism>
<name>A0A8H3R0W9_9GLOM</name>
<dbReference type="Proteomes" id="UP000615446">
    <property type="component" value="Unassembled WGS sequence"/>
</dbReference>
<dbReference type="AlphaFoldDB" id="A0A8H3R0W9"/>
<evidence type="ECO:0000313" key="1">
    <source>
        <dbReference type="EMBL" id="GES96304.1"/>
    </source>
</evidence>
<evidence type="ECO:0000313" key="2">
    <source>
        <dbReference type="Proteomes" id="UP000615446"/>
    </source>
</evidence>
<dbReference type="EMBL" id="BLAL01000250">
    <property type="protein sequence ID" value="GES96304.1"/>
    <property type="molecule type" value="Genomic_DNA"/>
</dbReference>
<dbReference type="OrthoDB" id="2308387at2759"/>
<reference evidence="1" key="1">
    <citation type="submission" date="2019-10" db="EMBL/GenBank/DDBJ databases">
        <title>Conservation and host-specific expression of non-tandemly repeated heterogenous ribosome RNA gene in arbuscular mycorrhizal fungi.</title>
        <authorList>
            <person name="Maeda T."/>
            <person name="Kobayashi Y."/>
            <person name="Nakagawa T."/>
            <person name="Ezawa T."/>
            <person name="Yamaguchi K."/>
            <person name="Bino T."/>
            <person name="Nishimoto Y."/>
            <person name="Shigenobu S."/>
            <person name="Kawaguchi M."/>
        </authorList>
    </citation>
    <scope>NUCLEOTIDE SEQUENCE</scope>
    <source>
        <strain evidence="1">HR1</strain>
    </source>
</reference>